<dbReference type="GO" id="GO:0032259">
    <property type="term" value="P:methylation"/>
    <property type="evidence" value="ECO:0007669"/>
    <property type="project" value="UniProtKB-KW"/>
</dbReference>
<comment type="caution">
    <text evidence="4">The sequence shown here is derived from an EMBL/GenBank/DDBJ whole genome shotgun (WGS) entry which is preliminary data.</text>
</comment>
<organism evidence="4 5">
    <name type="scientific">Candidatus Shapirobacteria bacterium GW2011_GWE1_38_10</name>
    <dbReference type="NCBI Taxonomy" id="1618488"/>
    <lineage>
        <taxon>Bacteria</taxon>
        <taxon>Candidatus Shapironibacteriota</taxon>
    </lineage>
</organism>
<dbReference type="InterPro" id="IPR029063">
    <property type="entry name" value="SAM-dependent_MTases_sf"/>
</dbReference>
<dbReference type="InterPro" id="IPR026170">
    <property type="entry name" value="FAM173A/B"/>
</dbReference>
<dbReference type="PANTHER" id="PTHR13610">
    <property type="entry name" value="METHYLTRANSFERASE DOMAIN-CONTAINING PROTEIN"/>
    <property type="match status" value="1"/>
</dbReference>
<keyword evidence="2" id="KW-0808">Transferase</keyword>
<dbReference type="SUPFAM" id="SSF53335">
    <property type="entry name" value="S-adenosyl-L-methionine-dependent methyltransferases"/>
    <property type="match status" value="1"/>
</dbReference>
<dbReference type="AlphaFoldDB" id="A0A0G0I598"/>
<evidence type="ECO:0008006" key="6">
    <source>
        <dbReference type="Google" id="ProtNLM"/>
    </source>
</evidence>
<proteinExistence type="predicted"/>
<dbReference type="PANTHER" id="PTHR13610:SF11">
    <property type="entry name" value="METHYLTRANSFERASE DOMAIN-CONTAINING PROTEIN"/>
    <property type="match status" value="1"/>
</dbReference>
<dbReference type="GO" id="GO:0016279">
    <property type="term" value="F:protein-lysine N-methyltransferase activity"/>
    <property type="evidence" value="ECO:0007669"/>
    <property type="project" value="InterPro"/>
</dbReference>
<protein>
    <recommendedName>
        <fullName evidence="6">Methyltransferase domain-containing protein</fullName>
    </recommendedName>
</protein>
<keyword evidence="3" id="KW-0949">S-adenosyl-L-methionine</keyword>
<name>A0A0G0I598_9BACT</name>
<dbReference type="EMBL" id="LBTX01000011">
    <property type="protein sequence ID" value="KKQ49717.1"/>
    <property type="molecule type" value="Genomic_DNA"/>
</dbReference>
<keyword evidence="1" id="KW-0489">Methyltransferase</keyword>
<gene>
    <name evidence="4" type="ORF">US68_C0011G0024</name>
</gene>
<evidence type="ECO:0000313" key="5">
    <source>
        <dbReference type="Proteomes" id="UP000034231"/>
    </source>
</evidence>
<evidence type="ECO:0000256" key="1">
    <source>
        <dbReference type="ARBA" id="ARBA00022603"/>
    </source>
</evidence>
<dbReference type="Gene3D" id="3.40.50.150">
    <property type="entry name" value="Vaccinia Virus protein VP39"/>
    <property type="match status" value="1"/>
</dbReference>
<accession>A0A0G0I598</accession>
<evidence type="ECO:0000313" key="4">
    <source>
        <dbReference type="EMBL" id="KKQ49717.1"/>
    </source>
</evidence>
<dbReference type="Proteomes" id="UP000034231">
    <property type="component" value="Unassembled WGS sequence"/>
</dbReference>
<reference evidence="4 5" key="1">
    <citation type="journal article" date="2015" name="Nature">
        <title>rRNA introns, odd ribosomes, and small enigmatic genomes across a large radiation of phyla.</title>
        <authorList>
            <person name="Brown C.T."/>
            <person name="Hug L.A."/>
            <person name="Thomas B.C."/>
            <person name="Sharon I."/>
            <person name="Castelle C.J."/>
            <person name="Singh A."/>
            <person name="Wilkins M.J."/>
            <person name="Williams K.H."/>
            <person name="Banfield J.F."/>
        </authorList>
    </citation>
    <scope>NUCLEOTIDE SEQUENCE [LARGE SCALE GENOMIC DNA]</scope>
</reference>
<evidence type="ECO:0000256" key="2">
    <source>
        <dbReference type="ARBA" id="ARBA00022679"/>
    </source>
</evidence>
<sequence length="139" mass="15805">MLKLARVGPGDTLIDLGSGDGRILIAAAQLGAAAIGYEINPFLVRRSRCLIRQAKLEKLATVYRKSFWTADFSRANVVTVYLFPHLMNRLQLLLEKKIKHSTRLVVNDYPFTKLKPVKRHHQIFLYNFGGQKSKPITKI</sequence>
<evidence type="ECO:0000256" key="3">
    <source>
        <dbReference type="ARBA" id="ARBA00022691"/>
    </source>
</evidence>